<dbReference type="Gene3D" id="3.30.420.10">
    <property type="entry name" value="Ribonuclease H-like superfamily/Ribonuclease H"/>
    <property type="match status" value="1"/>
</dbReference>
<dbReference type="Pfam" id="PF13358">
    <property type="entry name" value="DDE_3"/>
    <property type="match status" value="1"/>
</dbReference>
<dbReference type="GO" id="GO:0003676">
    <property type="term" value="F:nucleic acid binding"/>
    <property type="evidence" value="ECO:0007669"/>
    <property type="project" value="InterPro"/>
</dbReference>
<sequence>MTGNLRWDTVRQSFGISSMISTFSACHSGEGAIMFWGAFSSSGTMELQEVQGHQTPLTKSRYCRASLMTEGPRVYGIDWVFQQDNATVHNTHGTRDFFQKNNVSLLDHPACSPDLNLIENLSGWMVREVYKKWPTCLLEVHMILVFCIMAGSTLQYKVPSD</sequence>
<dbReference type="InterPro" id="IPR038717">
    <property type="entry name" value="Tc1-like_DDE_dom"/>
</dbReference>
<dbReference type="GeneTree" id="ENSGT01110000267289"/>
<dbReference type="STRING" id="303518.ENSPNYP00000031184"/>
<evidence type="ECO:0000313" key="2">
    <source>
        <dbReference type="Ensembl" id="ENSPNYP00000031184.1"/>
    </source>
</evidence>
<accession>A0A3B4H9N6</accession>
<name>A0A3B4H9N6_9CICH</name>
<dbReference type="Ensembl" id="ENSPNYT00000031935.1">
    <property type="protein sequence ID" value="ENSPNYP00000031184.1"/>
    <property type="gene ID" value="ENSPNYG00000023515.1"/>
</dbReference>
<dbReference type="PROSITE" id="PS51257">
    <property type="entry name" value="PROKAR_LIPOPROTEIN"/>
    <property type="match status" value="1"/>
</dbReference>
<proteinExistence type="predicted"/>
<dbReference type="AlphaFoldDB" id="A0A3B4H9N6"/>
<organism evidence="2">
    <name type="scientific">Pundamilia nyererei</name>
    <dbReference type="NCBI Taxonomy" id="303518"/>
    <lineage>
        <taxon>Eukaryota</taxon>
        <taxon>Metazoa</taxon>
        <taxon>Chordata</taxon>
        <taxon>Craniata</taxon>
        <taxon>Vertebrata</taxon>
        <taxon>Euteleostomi</taxon>
        <taxon>Actinopterygii</taxon>
        <taxon>Neopterygii</taxon>
        <taxon>Teleostei</taxon>
        <taxon>Neoteleostei</taxon>
        <taxon>Acanthomorphata</taxon>
        <taxon>Ovalentaria</taxon>
        <taxon>Cichlomorphae</taxon>
        <taxon>Cichliformes</taxon>
        <taxon>Cichlidae</taxon>
        <taxon>African cichlids</taxon>
        <taxon>Pseudocrenilabrinae</taxon>
        <taxon>Haplochromini</taxon>
        <taxon>Pundamilia</taxon>
    </lineage>
</organism>
<protein>
    <recommendedName>
        <fullName evidence="1">Tc1-like transposase DDE domain-containing protein</fullName>
    </recommendedName>
</protein>
<feature type="domain" description="Tc1-like transposase DDE" evidence="1">
    <location>
        <begin position="79"/>
        <end position="131"/>
    </location>
</feature>
<reference evidence="2" key="1">
    <citation type="submission" date="2023-09" db="UniProtKB">
        <authorList>
            <consortium name="Ensembl"/>
        </authorList>
    </citation>
    <scope>IDENTIFICATION</scope>
</reference>
<evidence type="ECO:0000259" key="1">
    <source>
        <dbReference type="Pfam" id="PF13358"/>
    </source>
</evidence>
<dbReference type="InterPro" id="IPR036397">
    <property type="entry name" value="RNaseH_sf"/>
</dbReference>